<feature type="domain" description="NAD-dependent epimerase/dehydratase" evidence="1">
    <location>
        <begin position="6"/>
        <end position="208"/>
    </location>
</feature>
<dbReference type="STRING" id="402596.SAMN04489844_2607"/>
<organism evidence="2 3">
    <name type="scientific">Nocardioides exalbidus</name>
    <dbReference type="NCBI Taxonomy" id="402596"/>
    <lineage>
        <taxon>Bacteria</taxon>
        <taxon>Bacillati</taxon>
        <taxon>Actinomycetota</taxon>
        <taxon>Actinomycetes</taxon>
        <taxon>Propionibacteriales</taxon>
        <taxon>Nocardioidaceae</taxon>
        <taxon>Nocardioides</taxon>
    </lineage>
</organism>
<dbReference type="OrthoDB" id="8205493at2"/>
<dbReference type="AlphaFoldDB" id="A0A1H4TVB9"/>
<dbReference type="InterPro" id="IPR051783">
    <property type="entry name" value="NAD(P)-dependent_oxidoreduct"/>
</dbReference>
<gene>
    <name evidence="2" type="ORF">SAMN04489844_2607</name>
</gene>
<accession>A0A1H4TVB9</accession>
<name>A0A1H4TVB9_9ACTN</name>
<evidence type="ECO:0000313" key="2">
    <source>
        <dbReference type="EMBL" id="SEC60230.1"/>
    </source>
</evidence>
<sequence>MNTIHVVTGAGPVGSTVAQQLADAGHQVRLLTRSGSGPVHPLIERRKVDVSQRSALESAFEGAVAVHHCIHGSAYDSKVWRAELPKAEQAVLEAAGRVGAVVVFPESLYSYGQVDGVMTEATPRTATTGKLGIRTELLAQRDASSTPTVSVAASDFYGPAVRMAHAGERLVPTVLAGRTMRVLGSIDQPHSFTYVPDLAAAMITAAGREDLWNSFLHAPTAPALTQRELVTRVAQVAGVRTPKMSAIPVGVMSAMGLASRSMREMAETGYMFSRPFVMDSSASEQRLGLSPTPLDDGLTTTVAWWRAQDGAQDASAA</sequence>
<reference evidence="3" key="1">
    <citation type="submission" date="2016-10" db="EMBL/GenBank/DDBJ databases">
        <authorList>
            <person name="Varghese N."/>
            <person name="Submissions S."/>
        </authorList>
    </citation>
    <scope>NUCLEOTIDE SEQUENCE [LARGE SCALE GENOMIC DNA]</scope>
    <source>
        <strain evidence="3">DSM 22017</strain>
    </source>
</reference>
<dbReference type="GO" id="GO:0004029">
    <property type="term" value="F:aldehyde dehydrogenase (NAD+) activity"/>
    <property type="evidence" value="ECO:0007669"/>
    <property type="project" value="TreeGrafter"/>
</dbReference>
<dbReference type="GO" id="GO:0005737">
    <property type="term" value="C:cytoplasm"/>
    <property type="evidence" value="ECO:0007669"/>
    <property type="project" value="TreeGrafter"/>
</dbReference>
<dbReference type="InterPro" id="IPR001509">
    <property type="entry name" value="Epimerase_deHydtase"/>
</dbReference>
<dbReference type="PANTHER" id="PTHR48079">
    <property type="entry name" value="PROTEIN YEEZ"/>
    <property type="match status" value="1"/>
</dbReference>
<keyword evidence="3" id="KW-1185">Reference proteome</keyword>
<dbReference type="Proteomes" id="UP000198742">
    <property type="component" value="Unassembled WGS sequence"/>
</dbReference>
<dbReference type="Gene3D" id="3.40.50.720">
    <property type="entry name" value="NAD(P)-binding Rossmann-like Domain"/>
    <property type="match status" value="1"/>
</dbReference>
<dbReference type="PANTHER" id="PTHR48079:SF6">
    <property type="entry name" value="NAD(P)-BINDING DOMAIN-CONTAINING PROTEIN-RELATED"/>
    <property type="match status" value="1"/>
</dbReference>
<protein>
    <submittedName>
        <fullName evidence="2">Nucleoside-diphosphate-sugar epimerase</fullName>
    </submittedName>
</protein>
<dbReference type="SUPFAM" id="SSF51735">
    <property type="entry name" value="NAD(P)-binding Rossmann-fold domains"/>
    <property type="match status" value="1"/>
</dbReference>
<dbReference type="EMBL" id="FNRT01000002">
    <property type="protein sequence ID" value="SEC60230.1"/>
    <property type="molecule type" value="Genomic_DNA"/>
</dbReference>
<evidence type="ECO:0000259" key="1">
    <source>
        <dbReference type="Pfam" id="PF01370"/>
    </source>
</evidence>
<dbReference type="InterPro" id="IPR036291">
    <property type="entry name" value="NAD(P)-bd_dom_sf"/>
</dbReference>
<dbReference type="RefSeq" id="WP_090969487.1">
    <property type="nucleotide sequence ID" value="NZ_FNRT01000002.1"/>
</dbReference>
<evidence type="ECO:0000313" key="3">
    <source>
        <dbReference type="Proteomes" id="UP000198742"/>
    </source>
</evidence>
<proteinExistence type="predicted"/>
<dbReference type="Pfam" id="PF01370">
    <property type="entry name" value="Epimerase"/>
    <property type="match status" value="1"/>
</dbReference>